<keyword evidence="5 15" id="KW-0812">Transmembrane</keyword>
<evidence type="ECO:0000256" key="14">
    <source>
        <dbReference type="ARBA" id="ARBA00032296"/>
    </source>
</evidence>
<dbReference type="SMART" id="SM00409">
    <property type="entry name" value="IG"/>
    <property type="match status" value="1"/>
</dbReference>
<comment type="subcellular location">
    <subcellularLocation>
        <location evidence="1">Cell membrane</location>
        <topology evidence="1">Single-pass type I membrane protein</topology>
    </subcellularLocation>
</comment>
<evidence type="ECO:0000256" key="13">
    <source>
        <dbReference type="ARBA" id="ARBA00023319"/>
    </source>
</evidence>
<keyword evidence="6 16" id="KW-0732">Signal</keyword>
<keyword evidence="12" id="KW-0325">Glycoprotein</keyword>
<reference evidence="18" key="1">
    <citation type="submission" date="2025-05" db="UniProtKB">
        <authorList>
            <consortium name="RefSeq"/>
        </authorList>
    </citation>
    <scope>NUCLEOTIDE SEQUENCE [LARGE SCALE GENOMIC DNA]</scope>
</reference>
<dbReference type="Proteomes" id="UP001652642">
    <property type="component" value="Chromosome 2"/>
</dbReference>
<evidence type="ECO:0000256" key="9">
    <source>
        <dbReference type="ARBA" id="ARBA00023136"/>
    </source>
</evidence>
<keyword evidence="4" id="KW-1003">Cell membrane</keyword>
<dbReference type="GeneID" id="110088688"/>
<dbReference type="InterPro" id="IPR013106">
    <property type="entry name" value="Ig_V-set"/>
</dbReference>
<comment type="similarity">
    <text evidence="2">Belongs to the natural cytotoxicity receptor (NCR) family.</text>
</comment>
<evidence type="ECO:0000256" key="11">
    <source>
        <dbReference type="ARBA" id="ARBA00023170"/>
    </source>
</evidence>
<proteinExistence type="inferred from homology"/>
<evidence type="ECO:0000256" key="16">
    <source>
        <dbReference type="SAM" id="SignalP"/>
    </source>
</evidence>
<dbReference type="RefSeq" id="XP_072843114.1">
    <property type="nucleotide sequence ID" value="XM_072987013.1"/>
</dbReference>
<evidence type="ECO:0000256" key="7">
    <source>
        <dbReference type="ARBA" id="ARBA00022859"/>
    </source>
</evidence>
<feature type="transmembrane region" description="Helical" evidence="15">
    <location>
        <begin position="142"/>
        <end position="168"/>
    </location>
</feature>
<dbReference type="SUPFAM" id="SSF48726">
    <property type="entry name" value="Immunoglobulin"/>
    <property type="match status" value="1"/>
</dbReference>
<gene>
    <name evidence="19" type="primary">NCR3</name>
</gene>
<dbReference type="InterPro" id="IPR043226">
    <property type="entry name" value="NCR3"/>
</dbReference>
<keyword evidence="7" id="KW-0391">Immunity</keyword>
<evidence type="ECO:0000256" key="3">
    <source>
        <dbReference type="ARBA" id="ARBA00019135"/>
    </source>
</evidence>
<evidence type="ECO:0000256" key="15">
    <source>
        <dbReference type="SAM" id="Phobius"/>
    </source>
</evidence>
<sequence>MDLRTLYLMFTLISGVRAQDLVVSQPGSTEATEGESVLLRCSYNSTSRPKVGSYWWVKDPGQVAVRNTTQEFMGRVIAVKDRAFLVDRKADIRINDLRHYDSGLYRCAVKLPGFREAFGNGTYLRVVKPSAGISAPPDNYMVLIWILLRGLFYAFGIGAVALGTCLYFEKTKSLNGASPSTW</sequence>
<protein>
    <recommendedName>
        <fullName evidence="3">Natural cytotoxicity triggering receptor 3</fullName>
    </recommendedName>
    <alternativeName>
        <fullName evidence="14">Natural killer cell p30-related protein</fullName>
    </alternativeName>
</protein>
<organism evidence="18 19">
    <name type="scientific">Pogona vitticeps</name>
    <name type="common">central bearded dragon</name>
    <dbReference type="NCBI Taxonomy" id="103695"/>
    <lineage>
        <taxon>Eukaryota</taxon>
        <taxon>Metazoa</taxon>
        <taxon>Chordata</taxon>
        <taxon>Craniata</taxon>
        <taxon>Vertebrata</taxon>
        <taxon>Euteleostomi</taxon>
        <taxon>Lepidosauria</taxon>
        <taxon>Squamata</taxon>
        <taxon>Bifurcata</taxon>
        <taxon>Unidentata</taxon>
        <taxon>Episquamata</taxon>
        <taxon>Toxicofera</taxon>
        <taxon>Iguania</taxon>
        <taxon>Acrodonta</taxon>
        <taxon>Agamidae</taxon>
        <taxon>Amphibolurinae</taxon>
        <taxon>Pogona</taxon>
    </lineage>
</organism>
<keyword evidence="18" id="KW-1185">Reference proteome</keyword>
<dbReference type="InterPro" id="IPR007110">
    <property type="entry name" value="Ig-like_dom"/>
</dbReference>
<dbReference type="PANTHER" id="PTHR47904">
    <property type="entry name" value="NATURAL CYTOTOXICITY TRIGGERING RECEPTOR 3"/>
    <property type="match status" value="1"/>
</dbReference>
<reference evidence="19" key="2">
    <citation type="submission" date="2025-08" db="UniProtKB">
        <authorList>
            <consortium name="RefSeq"/>
        </authorList>
    </citation>
    <scope>IDENTIFICATION</scope>
</reference>
<feature type="signal peptide" evidence="16">
    <location>
        <begin position="1"/>
        <end position="18"/>
    </location>
</feature>
<keyword evidence="10" id="KW-1015">Disulfide bond</keyword>
<evidence type="ECO:0000256" key="10">
    <source>
        <dbReference type="ARBA" id="ARBA00023157"/>
    </source>
</evidence>
<keyword evidence="9 15" id="KW-0472">Membrane</keyword>
<dbReference type="InterPro" id="IPR013783">
    <property type="entry name" value="Ig-like_fold"/>
</dbReference>
<evidence type="ECO:0000313" key="19">
    <source>
        <dbReference type="RefSeq" id="XP_072843114.1"/>
    </source>
</evidence>
<evidence type="ECO:0000256" key="2">
    <source>
        <dbReference type="ARBA" id="ARBA00006531"/>
    </source>
</evidence>
<evidence type="ECO:0000256" key="1">
    <source>
        <dbReference type="ARBA" id="ARBA00004251"/>
    </source>
</evidence>
<evidence type="ECO:0000256" key="5">
    <source>
        <dbReference type="ARBA" id="ARBA00022692"/>
    </source>
</evidence>
<dbReference type="PROSITE" id="PS50835">
    <property type="entry name" value="IG_LIKE"/>
    <property type="match status" value="1"/>
</dbReference>
<dbReference type="Gene3D" id="2.60.40.10">
    <property type="entry name" value="Immunoglobulins"/>
    <property type="match status" value="1"/>
</dbReference>
<feature type="chain" id="PRO_5045866886" description="Natural cytotoxicity triggering receptor 3" evidence="16">
    <location>
        <begin position="19"/>
        <end position="182"/>
    </location>
</feature>
<accession>A0ABM5FCI7</accession>
<dbReference type="PANTHER" id="PTHR47904:SF1">
    <property type="entry name" value="NATURAL CYTOTOXICITY TRIGGERING RECEPTOR 3"/>
    <property type="match status" value="1"/>
</dbReference>
<dbReference type="InterPro" id="IPR036179">
    <property type="entry name" value="Ig-like_dom_sf"/>
</dbReference>
<evidence type="ECO:0000256" key="8">
    <source>
        <dbReference type="ARBA" id="ARBA00022989"/>
    </source>
</evidence>
<keyword evidence="8 15" id="KW-1133">Transmembrane helix</keyword>
<evidence type="ECO:0000313" key="18">
    <source>
        <dbReference type="Proteomes" id="UP001652642"/>
    </source>
</evidence>
<evidence type="ECO:0000256" key="6">
    <source>
        <dbReference type="ARBA" id="ARBA00022729"/>
    </source>
</evidence>
<dbReference type="InterPro" id="IPR003599">
    <property type="entry name" value="Ig_sub"/>
</dbReference>
<keyword evidence="13" id="KW-0393">Immunoglobulin domain</keyword>
<keyword evidence="11 19" id="KW-0675">Receptor</keyword>
<feature type="domain" description="Ig-like" evidence="17">
    <location>
        <begin position="20"/>
        <end position="109"/>
    </location>
</feature>
<evidence type="ECO:0000256" key="12">
    <source>
        <dbReference type="ARBA" id="ARBA00023180"/>
    </source>
</evidence>
<evidence type="ECO:0000259" key="17">
    <source>
        <dbReference type="PROSITE" id="PS50835"/>
    </source>
</evidence>
<name>A0ABM5FCI7_9SAUR</name>
<evidence type="ECO:0000256" key="4">
    <source>
        <dbReference type="ARBA" id="ARBA00022475"/>
    </source>
</evidence>
<dbReference type="Pfam" id="PF07686">
    <property type="entry name" value="V-set"/>
    <property type="match status" value="1"/>
</dbReference>